<proteinExistence type="inferred from homology"/>
<evidence type="ECO:0000256" key="4">
    <source>
        <dbReference type="ARBA" id="ARBA00022691"/>
    </source>
</evidence>
<dbReference type="EC" id="2.1.1.177" evidence="6"/>
<dbReference type="SUPFAM" id="SSF75217">
    <property type="entry name" value="alpha/beta knot"/>
    <property type="match status" value="1"/>
</dbReference>
<organism evidence="8 9">
    <name type="scientific">Aerococcus urinae</name>
    <dbReference type="NCBI Taxonomy" id="1376"/>
    <lineage>
        <taxon>Bacteria</taxon>
        <taxon>Bacillati</taxon>
        <taxon>Bacillota</taxon>
        <taxon>Bacilli</taxon>
        <taxon>Lactobacillales</taxon>
        <taxon>Aerococcaceae</taxon>
        <taxon>Aerococcus</taxon>
    </lineage>
</organism>
<dbReference type="RefSeq" id="WP_060777757.1">
    <property type="nucleotide sequence ID" value="NZ_CAJHLF010000001.1"/>
</dbReference>
<dbReference type="Proteomes" id="UP001069145">
    <property type="component" value="Unassembled WGS sequence"/>
</dbReference>
<dbReference type="NCBIfam" id="NF000985">
    <property type="entry name" value="PRK00103.1-3"/>
    <property type="match status" value="1"/>
</dbReference>
<reference evidence="7" key="2">
    <citation type="submission" date="2022-09" db="EMBL/GenBank/DDBJ databases">
        <title>Aerococcus urinae taxonomy study.</title>
        <authorList>
            <person name="Christensen J."/>
            <person name="Senneby E."/>
        </authorList>
    </citation>
    <scope>NUCLEOTIDE SEQUENCE</scope>
    <source>
        <strain evidence="7">NLD-066-U95</strain>
    </source>
</reference>
<keyword evidence="4 6" id="KW-0949">S-adenosyl-L-methionine</keyword>
<dbReference type="KEGG" id="aun:AWM73_01475"/>
<dbReference type="GeneID" id="35767823"/>
<gene>
    <name evidence="6 8" type="primary">rlmH</name>
    <name evidence="8" type="ORF">I6G68_08580</name>
    <name evidence="7" type="ORF">ODY43_05085</name>
</gene>
<dbReference type="OrthoDB" id="9806643at2"/>
<dbReference type="InterPro" id="IPR029026">
    <property type="entry name" value="tRNA_m1G_MTases_N"/>
</dbReference>
<evidence type="ECO:0000256" key="5">
    <source>
        <dbReference type="ARBA" id="ARBA00038303"/>
    </source>
</evidence>
<evidence type="ECO:0000313" key="9">
    <source>
        <dbReference type="Proteomes" id="UP000594771"/>
    </source>
</evidence>
<dbReference type="PIRSF" id="PIRSF004505">
    <property type="entry name" value="MT_bac"/>
    <property type="match status" value="1"/>
</dbReference>
<protein>
    <recommendedName>
        <fullName evidence="6">Ribosomal RNA large subunit methyltransferase H</fullName>
        <ecNumber evidence="6">2.1.1.177</ecNumber>
    </recommendedName>
    <alternativeName>
        <fullName evidence="6">23S rRNA (pseudouridine1915-N3)-methyltransferase</fullName>
    </alternativeName>
    <alternativeName>
        <fullName evidence="6">23S rRNA m3Psi1915 methyltransferase</fullName>
    </alternativeName>
    <alternativeName>
        <fullName evidence="6">rRNA (pseudouridine-N3-)-methyltransferase RlmH</fullName>
    </alternativeName>
</protein>
<keyword evidence="3 6" id="KW-0808">Transferase</keyword>
<keyword evidence="2 6" id="KW-0489">Methyltransferase</keyword>
<dbReference type="NCBIfam" id="TIGR00246">
    <property type="entry name" value="tRNA_RlmH_YbeA"/>
    <property type="match status" value="1"/>
</dbReference>
<comment type="catalytic activity">
    <reaction evidence="6">
        <text>pseudouridine(1915) in 23S rRNA + S-adenosyl-L-methionine = N(3)-methylpseudouridine(1915) in 23S rRNA + S-adenosyl-L-homocysteine + H(+)</text>
        <dbReference type="Rhea" id="RHEA:42752"/>
        <dbReference type="Rhea" id="RHEA-COMP:10221"/>
        <dbReference type="Rhea" id="RHEA-COMP:10222"/>
        <dbReference type="ChEBI" id="CHEBI:15378"/>
        <dbReference type="ChEBI" id="CHEBI:57856"/>
        <dbReference type="ChEBI" id="CHEBI:59789"/>
        <dbReference type="ChEBI" id="CHEBI:65314"/>
        <dbReference type="ChEBI" id="CHEBI:74486"/>
        <dbReference type="EC" id="2.1.1.177"/>
    </reaction>
</comment>
<dbReference type="EMBL" id="CP065662">
    <property type="protein sequence ID" value="QPS01412.1"/>
    <property type="molecule type" value="Genomic_DNA"/>
</dbReference>
<dbReference type="PANTHER" id="PTHR33603:SF1">
    <property type="entry name" value="RIBOSOMAL RNA LARGE SUBUNIT METHYLTRANSFERASE H"/>
    <property type="match status" value="1"/>
</dbReference>
<keyword evidence="1 6" id="KW-0698">rRNA processing</keyword>
<evidence type="ECO:0000256" key="3">
    <source>
        <dbReference type="ARBA" id="ARBA00022679"/>
    </source>
</evidence>
<evidence type="ECO:0000256" key="6">
    <source>
        <dbReference type="HAMAP-Rule" id="MF_00658"/>
    </source>
</evidence>
<feature type="binding site" evidence="6">
    <location>
        <position position="76"/>
    </location>
    <ligand>
        <name>S-adenosyl-L-methionine</name>
        <dbReference type="ChEBI" id="CHEBI:59789"/>
    </ligand>
</feature>
<dbReference type="AlphaFoldDB" id="A0A0X8FDJ8"/>
<comment type="subunit">
    <text evidence="6">Homodimer.</text>
</comment>
<sequence length="159" mass="18091">MRITILSVGKLKEKYLKQGIAEYQKRMQRYGKLELIEVKDEPTPDNASDLENQQIIEKEGQRLLAKISSQAYVIVLAIKGQALSSEELAQQIDHCLTYGKSDIVFVIGGSLGTSPAVNQRADLLLSFGRMTLPHQLMRLVLSEQIYRAFRIIHHEPYHK</sequence>
<evidence type="ECO:0000313" key="10">
    <source>
        <dbReference type="Proteomes" id="UP001069145"/>
    </source>
</evidence>
<dbReference type="Gene3D" id="3.40.1280.10">
    <property type="match status" value="1"/>
</dbReference>
<evidence type="ECO:0000256" key="1">
    <source>
        <dbReference type="ARBA" id="ARBA00022552"/>
    </source>
</evidence>
<reference evidence="8 9" key="1">
    <citation type="submission" date="2020-12" db="EMBL/GenBank/DDBJ databases">
        <title>FDA dAtabase for Regulatory Grade micrObial Sequences (FDA-ARGOS): Supporting development and validation of Infectious Disease Dx tests.</title>
        <authorList>
            <person name="Sproer C."/>
            <person name="Gronow S."/>
            <person name="Severitt S."/>
            <person name="Schroder I."/>
            <person name="Tallon L."/>
            <person name="Sadzewicz L."/>
            <person name="Zhao X."/>
            <person name="Boylan J."/>
            <person name="Ott S."/>
            <person name="Bowen H."/>
            <person name="Vavikolanu K."/>
            <person name="Mehta A."/>
            <person name="Aluvathingal J."/>
            <person name="Nadendla S."/>
            <person name="Lowell S."/>
            <person name="Myers T."/>
            <person name="Yan Y."/>
            <person name="Sichtig H."/>
        </authorList>
    </citation>
    <scope>NUCLEOTIDE SEQUENCE [LARGE SCALE GENOMIC DNA]</scope>
    <source>
        <strain evidence="8 9">FDAARGOS_911</strain>
    </source>
</reference>
<dbReference type="GO" id="GO:0070038">
    <property type="term" value="F:rRNA (pseudouridine-N3-)-methyltransferase activity"/>
    <property type="evidence" value="ECO:0007669"/>
    <property type="project" value="UniProtKB-UniRule"/>
</dbReference>
<dbReference type="HAMAP" id="MF_00658">
    <property type="entry name" value="23SrRNA_methyltr_H"/>
    <property type="match status" value="1"/>
</dbReference>
<evidence type="ECO:0000313" key="8">
    <source>
        <dbReference type="EMBL" id="QPS01412.1"/>
    </source>
</evidence>
<evidence type="ECO:0000256" key="2">
    <source>
        <dbReference type="ARBA" id="ARBA00022603"/>
    </source>
</evidence>
<comment type="function">
    <text evidence="6">Specifically methylates the pseudouridine at position 1915 (m3Psi1915) in 23S rRNA.</text>
</comment>
<dbReference type="PANTHER" id="PTHR33603">
    <property type="entry name" value="METHYLTRANSFERASE"/>
    <property type="match status" value="1"/>
</dbReference>
<evidence type="ECO:0000313" key="7">
    <source>
        <dbReference type="EMBL" id="MCY3053363.1"/>
    </source>
</evidence>
<dbReference type="Proteomes" id="UP000594771">
    <property type="component" value="Chromosome"/>
</dbReference>
<dbReference type="EMBL" id="JAOTML010000004">
    <property type="protein sequence ID" value="MCY3053363.1"/>
    <property type="molecule type" value="Genomic_DNA"/>
</dbReference>
<keyword evidence="10" id="KW-1185">Reference proteome</keyword>
<dbReference type="InterPro" id="IPR029028">
    <property type="entry name" value="Alpha/beta_knot_MTases"/>
</dbReference>
<dbReference type="Pfam" id="PF02590">
    <property type="entry name" value="SPOUT_MTase"/>
    <property type="match status" value="1"/>
</dbReference>
<accession>A0A0X8FDJ8</accession>
<feature type="binding site" evidence="6">
    <location>
        <position position="108"/>
    </location>
    <ligand>
        <name>S-adenosyl-L-methionine</name>
        <dbReference type="ChEBI" id="CHEBI:59789"/>
    </ligand>
</feature>
<keyword evidence="6" id="KW-0963">Cytoplasm</keyword>
<dbReference type="InterPro" id="IPR003742">
    <property type="entry name" value="RlmH-like"/>
</dbReference>
<dbReference type="CDD" id="cd18081">
    <property type="entry name" value="RlmH-like"/>
    <property type="match status" value="1"/>
</dbReference>
<dbReference type="NCBIfam" id="NF000986">
    <property type="entry name" value="PRK00103.1-4"/>
    <property type="match status" value="1"/>
</dbReference>
<comment type="similarity">
    <text evidence="5 6">Belongs to the RNA methyltransferase RlmH family.</text>
</comment>
<dbReference type="GO" id="GO:0005737">
    <property type="term" value="C:cytoplasm"/>
    <property type="evidence" value="ECO:0007669"/>
    <property type="project" value="UniProtKB-SubCell"/>
</dbReference>
<comment type="subcellular location">
    <subcellularLocation>
        <location evidence="6">Cytoplasm</location>
    </subcellularLocation>
</comment>
<name>A0A0X8FDJ8_9LACT</name>
<feature type="binding site" evidence="6">
    <location>
        <begin position="127"/>
        <end position="132"/>
    </location>
    <ligand>
        <name>S-adenosyl-L-methionine</name>
        <dbReference type="ChEBI" id="CHEBI:59789"/>
    </ligand>
</feature>